<evidence type="ECO:0000313" key="3">
    <source>
        <dbReference type="Proteomes" id="UP000499080"/>
    </source>
</evidence>
<proteinExistence type="predicted"/>
<accession>A0A4Y2AUA5</accession>
<dbReference type="AlphaFoldDB" id="A0A4Y2AUA5"/>
<comment type="caution">
    <text evidence="2">The sequence shown here is derived from an EMBL/GenBank/DDBJ whole genome shotgun (WGS) entry which is preliminary data.</text>
</comment>
<dbReference type="Proteomes" id="UP000499080">
    <property type="component" value="Unassembled WGS sequence"/>
</dbReference>
<sequence>MTRTTPRTGTPSKARTTPTEDVLSPTYDLWSDGEVTPEPTPIFLVHTRGRTYFTRDKDLTSNRFTCIAYSCFHRDSTGFVLIYNFKIRSPSSNKEMSWDSWLF</sequence>
<dbReference type="EMBL" id="BGPR01000030">
    <property type="protein sequence ID" value="GBL82755.1"/>
    <property type="molecule type" value="Genomic_DNA"/>
</dbReference>
<evidence type="ECO:0000256" key="1">
    <source>
        <dbReference type="SAM" id="MobiDB-lite"/>
    </source>
</evidence>
<protein>
    <submittedName>
        <fullName evidence="2">Uncharacterized protein</fullName>
    </submittedName>
</protein>
<organism evidence="2 3">
    <name type="scientific">Araneus ventricosus</name>
    <name type="common">Orbweaver spider</name>
    <name type="synonym">Epeira ventricosa</name>
    <dbReference type="NCBI Taxonomy" id="182803"/>
    <lineage>
        <taxon>Eukaryota</taxon>
        <taxon>Metazoa</taxon>
        <taxon>Ecdysozoa</taxon>
        <taxon>Arthropoda</taxon>
        <taxon>Chelicerata</taxon>
        <taxon>Arachnida</taxon>
        <taxon>Araneae</taxon>
        <taxon>Araneomorphae</taxon>
        <taxon>Entelegynae</taxon>
        <taxon>Araneoidea</taxon>
        <taxon>Araneidae</taxon>
        <taxon>Araneus</taxon>
    </lineage>
</organism>
<keyword evidence="3" id="KW-1185">Reference proteome</keyword>
<name>A0A4Y2AUA5_ARAVE</name>
<feature type="region of interest" description="Disordered" evidence="1">
    <location>
        <begin position="1"/>
        <end position="22"/>
    </location>
</feature>
<reference evidence="2 3" key="1">
    <citation type="journal article" date="2019" name="Sci. Rep.">
        <title>Orb-weaving spider Araneus ventricosus genome elucidates the spidroin gene catalogue.</title>
        <authorList>
            <person name="Kono N."/>
            <person name="Nakamura H."/>
            <person name="Ohtoshi R."/>
            <person name="Moran D.A.P."/>
            <person name="Shinohara A."/>
            <person name="Yoshida Y."/>
            <person name="Fujiwara M."/>
            <person name="Mori M."/>
            <person name="Tomita M."/>
            <person name="Arakawa K."/>
        </authorList>
    </citation>
    <scope>NUCLEOTIDE SEQUENCE [LARGE SCALE GENOMIC DNA]</scope>
</reference>
<feature type="compositionally biased region" description="Polar residues" evidence="1">
    <location>
        <begin position="1"/>
        <end position="19"/>
    </location>
</feature>
<evidence type="ECO:0000313" key="2">
    <source>
        <dbReference type="EMBL" id="GBL82755.1"/>
    </source>
</evidence>
<gene>
    <name evidence="2" type="ORF">AVEN_106301_1</name>
</gene>